<protein>
    <submittedName>
        <fullName evidence="1">Uncharacterized protein</fullName>
    </submittedName>
</protein>
<gene>
    <name evidence="1" type="ORF">Lalb_Chr16g0387191</name>
</gene>
<organism evidence="1 2">
    <name type="scientific">Lupinus albus</name>
    <name type="common">White lupine</name>
    <name type="synonym">Lupinus termis</name>
    <dbReference type="NCBI Taxonomy" id="3870"/>
    <lineage>
        <taxon>Eukaryota</taxon>
        <taxon>Viridiplantae</taxon>
        <taxon>Streptophyta</taxon>
        <taxon>Embryophyta</taxon>
        <taxon>Tracheophyta</taxon>
        <taxon>Spermatophyta</taxon>
        <taxon>Magnoliopsida</taxon>
        <taxon>eudicotyledons</taxon>
        <taxon>Gunneridae</taxon>
        <taxon>Pentapetalae</taxon>
        <taxon>rosids</taxon>
        <taxon>fabids</taxon>
        <taxon>Fabales</taxon>
        <taxon>Fabaceae</taxon>
        <taxon>Papilionoideae</taxon>
        <taxon>50 kb inversion clade</taxon>
        <taxon>genistoids sensu lato</taxon>
        <taxon>core genistoids</taxon>
        <taxon>Genisteae</taxon>
        <taxon>Lupinus</taxon>
    </lineage>
</organism>
<proteinExistence type="predicted"/>
<reference evidence="2" key="1">
    <citation type="journal article" date="2020" name="Nat. Commun.">
        <title>Genome sequence of the cluster root forming white lupin.</title>
        <authorList>
            <person name="Hufnagel B."/>
            <person name="Marques A."/>
            <person name="Soriano A."/>
            <person name="Marques L."/>
            <person name="Divol F."/>
            <person name="Doumas P."/>
            <person name="Sallet E."/>
            <person name="Mancinotti D."/>
            <person name="Carrere S."/>
            <person name="Marande W."/>
            <person name="Arribat S."/>
            <person name="Keller J."/>
            <person name="Huneau C."/>
            <person name="Blein T."/>
            <person name="Aime D."/>
            <person name="Laguerre M."/>
            <person name="Taylor J."/>
            <person name="Schubert V."/>
            <person name="Nelson M."/>
            <person name="Geu-Flores F."/>
            <person name="Crespi M."/>
            <person name="Gallardo-Guerrero K."/>
            <person name="Delaux P.-M."/>
            <person name="Salse J."/>
            <person name="Berges H."/>
            <person name="Guyot R."/>
            <person name="Gouzy J."/>
            <person name="Peret B."/>
        </authorList>
    </citation>
    <scope>NUCLEOTIDE SEQUENCE [LARGE SCALE GENOMIC DNA]</scope>
    <source>
        <strain evidence="2">cv. Amiga</strain>
    </source>
</reference>
<keyword evidence="2" id="KW-1185">Reference proteome</keyword>
<evidence type="ECO:0000313" key="1">
    <source>
        <dbReference type="EMBL" id="KAE9597502.1"/>
    </source>
</evidence>
<dbReference type="EMBL" id="WOCE01000016">
    <property type="protein sequence ID" value="KAE9597502.1"/>
    <property type="molecule type" value="Genomic_DNA"/>
</dbReference>
<accession>A0A6A4P6U7</accession>
<comment type="caution">
    <text evidence="1">The sequence shown here is derived from an EMBL/GenBank/DDBJ whole genome shotgun (WGS) entry which is preliminary data.</text>
</comment>
<dbReference type="AlphaFoldDB" id="A0A6A4P6U7"/>
<name>A0A6A4P6U7_LUPAL</name>
<dbReference type="Proteomes" id="UP000447434">
    <property type="component" value="Chromosome 16"/>
</dbReference>
<evidence type="ECO:0000313" key="2">
    <source>
        <dbReference type="Proteomes" id="UP000447434"/>
    </source>
</evidence>
<sequence length="90" mass="10556">MLPLHHIYNLFLSKKVLKHPEYINKNKVYKGKQTKLQILEPIVRKAFFLKILAPVIVVFKPKQKIEANVAFINSMPTLTTIFIIMQIPKR</sequence>